<dbReference type="InterPro" id="IPR029058">
    <property type="entry name" value="AB_hydrolase_fold"/>
</dbReference>
<sequence length="339" mass="36957">MPPPTPPLRAPAGFLNRALSPSRNPIPRLPNLYTSGQASSASTPSASLRSAQAPTAQQTTSAAFTRPIAQQTARMSSMPATGGHSETPFLDDDARRPVANHCKVASGYKAQGSYEQVGGFKTYVTGPADATKAILVIFDIFGFFDQTVQGADILATSDKHQKYKVYMPDWFNGEPCPIEWFPPNTEEKQKNLGNFFKKFPPPSVAEKVPAFVKAANEHNSSIKSWGILGYCWGGKVVSLATSGDKTPFSIAAEIHPAMVDANDASSIKVPLIMLASKDEAPEDVKNFESNLTVAKHVETFGDQIHGWMAARSDLTDDHVKEEYIRGYKTVLEFFGKQWN</sequence>
<evidence type="ECO:0000256" key="1">
    <source>
        <dbReference type="SAM" id="MobiDB-lite"/>
    </source>
</evidence>
<dbReference type="PANTHER" id="PTHR47668:SF1">
    <property type="entry name" value="DIENELACTONE HYDROLASE DOMAIN-CONTAINING PROTEIN-RELATED"/>
    <property type="match status" value="1"/>
</dbReference>
<gene>
    <name evidence="3" type="ORF">E0L32_008362</name>
</gene>
<dbReference type="InParanoid" id="A0A507B0Y4"/>
<name>A0A507B0Y4_9PEZI</name>
<reference evidence="3 4" key="1">
    <citation type="submission" date="2019-06" db="EMBL/GenBank/DDBJ databases">
        <title>Draft genome sequence of the filamentous fungus Phialemoniopsis curvata isolated from diesel fuel.</title>
        <authorList>
            <person name="Varaljay V.A."/>
            <person name="Lyon W.J."/>
            <person name="Crouch A.L."/>
            <person name="Drake C.E."/>
            <person name="Hollomon J.M."/>
            <person name="Nadeau L.J."/>
            <person name="Nunn H.S."/>
            <person name="Stevenson B.S."/>
            <person name="Bojanowski C.L."/>
            <person name="Crookes-Goodson W.J."/>
        </authorList>
    </citation>
    <scope>NUCLEOTIDE SEQUENCE [LARGE SCALE GENOMIC DNA]</scope>
    <source>
        <strain evidence="3 4">D216</strain>
    </source>
</reference>
<dbReference type="Pfam" id="PF01738">
    <property type="entry name" value="DLH"/>
    <property type="match status" value="1"/>
</dbReference>
<feature type="domain" description="Dienelactone hydrolase" evidence="2">
    <location>
        <begin position="120"/>
        <end position="336"/>
    </location>
</feature>
<dbReference type="SUPFAM" id="SSF53474">
    <property type="entry name" value="alpha/beta-Hydrolases"/>
    <property type="match status" value="1"/>
</dbReference>
<feature type="compositionally biased region" description="Polar residues" evidence="1">
    <location>
        <begin position="68"/>
        <end position="79"/>
    </location>
</feature>
<dbReference type="GO" id="GO:0016787">
    <property type="term" value="F:hydrolase activity"/>
    <property type="evidence" value="ECO:0007669"/>
    <property type="project" value="InterPro"/>
</dbReference>
<organism evidence="3 4">
    <name type="scientific">Thyridium curvatum</name>
    <dbReference type="NCBI Taxonomy" id="1093900"/>
    <lineage>
        <taxon>Eukaryota</taxon>
        <taxon>Fungi</taxon>
        <taxon>Dikarya</taxon>
        <taxon>Ascomycota</taxon>
        <taxon>Pezizomycotina</taxon>
        <taxon>Sordariomycetes</taxon>
        <taxon>Sordariomycetidae</taxon>
        <taxon>Thyridiales</taxon>
        <taxon>Thyridiaceae</taxon>
        <taxon>Thyridium</taxon>
    </lineage>
</organism>
<dbReference type="InterPro" id="IPR002925">
    <property type="entry name" value="Dienelactn_hydro"/>
</dbReference>
<dbReference type="AlphaFoldDB" id="A0A507B0Y4"/>
<dbReference type="Gene3D" id="3.40.50.1820">
    <property type="entry name" value="alpha/beta hydrolase"/>
    <property type="match status" value="1"/>
</dbReference>
<dbReference type="PANTHER" id="PTHR47668">
    <property type="entry name" value="DIENELACTONE HYDROLASE FAMILY PROTEIN (AFU_ORTHOLOGUE AFUA_6G01940)"/>
    <property type="match status" value="1"/>
</dbReference>
<dbReference type="EMBL" id="SKBQ01000055">
    <property type="protein sequence ID" value="TPX10628.1"/>
    <property type="molecule type" value="Genomic_DNA"/>
</dbReference>
<dbReference type="OrthoDB" id="2147163at2759"/>
<feature type="compositionally biased region" description="Low complexity" evidence="1">
    <location>
        <begin position="35"/>
        <end position="63"/>
    </location>
</feature>
<dbReference type="GeneID" id="41975809"/>
<proteinExistence type="predicted"/>
<feature type="region of interest" description="Disordered" evidence="1">
    <location>
        <begin position="1"/>
        <end position="93"/>
    </location>
</feature>
<dbReference type="Proteomes" id="UP000319257">
    <property type="component" value="Unassembled WGS sequence"/>
</dbReference>
<evidence type="ECO:0000313" key="3">
    <source>
        <dbReference type="EMBL" id="TPX10628.1"/>
    </source>
</evidence>
<dbReference type="RefSeq" id="XP_030992339.1">
    <property type="nucleotide sequence ID" value="XM_031143208.1"/>
</dbReference>
<evidence type="ECO:0000313" key="4">
    <source>
        <dbReference type="Proteomes" id="UP000319257"/>
    </source>
</evidence>
<evidence type="ECO:0000259" key="2">
    <source>
        <dbReference type="Pfam" id="PF01738"/>
    </source>
</evidence>
<comment type="caution">
    <text evidence="3">The sequence shown here is derived from an EMBL/GenBank/DDBJ whole genome shotgun (WGS) entry which is preliminary data.</text>
</comment>
<accession>A0A507B0Y4</accession>
<protein>
    <recommendedName>
        <fullName evidence="2">Dienelactone hydrolase domain-containing protein</fullName>
    </recommendedName>
</protein>
<keyword evidence="4" id="KW-1185">Reference proteome</keyword>